<protein>
    <recommendedName>
        <fullName evidence="4">Rap1a immunity protein domain-containing protein</fullName>
    </recommendedName>
</protein>
<keyword evidence="3" id="KW-1185">Reference proteome</keyword>
<dbReference type="Proteomes" id="UP000001492">
    <property type="component" value="Chromosome 1"/>
</dbReference>
<dbReference type="STRING" id="573065.Astex_0569"/>
<evidence type="ECO:0000256" key="1">
    <source>
        <dbReference type="SAM" id="SignalP"/>
    </source>
</evidence>
<feature type="chain" id="PRO_5003230695" description="Rap1a immunity protein domain-containing protein" evidence="1">
    <location>
        <begin position="25"/>
        <end position="122"/>
    </location>
</feature>
<accession>E8RQZ4</accession>
<evidence type="ECO:0008006" key="4">
    <source>
        <dbReference type="Google" id="ProtNLM"/>
    </source>
</evidence>
<dbReference type="EMBL" id="CP002395">
    <property type="protein sequence ID" value="ADU12257.1"/>
    <property type="molecule type" value="Genomic_DNA"/>
</dbReference>
<gene>
    <name evidence="2" type="ordered locus">Astex_0569</name>
</gene>
<evidence type="ECO:0000313" key="2">
    <source>
        <dbReference type="EMBL" id="ADU12257.1"/>
    </source>
</evidence>
<dbReference type="HOGENOM" id="CLU_2021960_0_0_5"/>
<organism evidence="2 3">
    <name type="scientific">Asticcacaulis excentricus (strain ATCC 15261 / DSM 4724 / KCTC 12464 / NCIMB 9791 / VKM B-1370 / CB 48)</name>
    <dbReference type="NCBI Taxonomy" id="573065"/>
    <lineage>
        <taxon>Bacteria</taxon>
        <taxon>Pseudomonadati</taxon>
        <taxon>Pseudomonadota</taxon>
        <taxon>Alphaproteobacteria</taxon>
        <taxon>Caulobacterales</taxon>
        <taxon>Caulobacteraceae</taxon>
        <taxon>Asticcacaulis</taxon>
    </lineage>
</organism>
<reference evidence="3" key="1">
    <citation type="submission" date="2010-12" db="EMBL/GenBank/DDBJ databases">
        <title>Complete sequence of chromosome 1 of Asticcacaulis excentricus CB 48.</title>
        <authorList>
            <consortium name="US DOE Joint Genome Institute"/>
            <person name="Lucas S."/>
            <person name="Copeland A."/>
            <person name="Lapidus A."/>
            <person name="Cheng J.-F."/>
            <person name="Bruce D."/>
            <person name="Goodwin L."/>
            <person name="Pitluck S."/>
            <person name="Teshima H."/>
            <person name="Davenport K."/>
            <person name="Detter J.C."/>
            <person name="Han C."/>
            <person name="Tapia R."/>
            <person name="Land M."/>
            <person name="Hauser L."/>
            <person name="Jeffries C."/>
            <person name="Kyrpides N."/>
            <person name="Ivanova N."/>
            <person name="Ovchinnikova G."/>
            <person name="Brun Y.V."/>
            <person name="Woyke T."/>
        </authorList>
    </citation>
    <scope>NUCLEOTIDE SEQUENCE [LARGE SCALE GENOMIC DNA]</scope>
    <source>
        <strain evidence="3">ATCC 15261 / DSM 4724 / KCTC 12464 / NCIMB 9791 / VKM B-1370 / CB 48</strain>
    </source>
</reference>
<name>E8RQZ4_ASTEC</name>
<sequence>MKSLPIVLSTLCLTLAPLAPSALAQEGSGQADLSAQDFYKQCKNAKSDNPDQLKLCYVDSFVALRKTGDTSGKCAPGLIGLLSQPHTHLTRLKATMKDNKPTDDETLSAYQKRMLSAAYPCP</sequence>
<dbReference type="KEGG" id="aex:Astex_0569"/>
<proteinExistence type="predicted"/>
<keyword evidence="1" id="KW-0732">Signal</keyword>
<dbReference type="RefSeq" id="WP_013478091.1">
    <property type="nucleotide sequence ID" value="NC_014816.1"/>
</dbReference>
<feature type="signal peptide" evidence="1">
    <location>
        <begin position="1"/>
        <end position="24"/>
    </location>
</feature>
<evidence type="ECO:0000313" key="3">
    <source>
        <dbReference type="Proteomes" id="UP000001492"/>
    </source>
</evidence>
<dbReference type="AlphaFoldDB" id="E8RQZ4"/>